<dbReference type="PANTHER" id="PTHR33050">
    <property type="entry name" value="REVERSE TRANSCRIPTASE DOMAIN-CONTAINING PROTEIN"/>
    <property type="match status" value="1"/>
</dbReference>
<dbReference type="InterPro" id="IPR043502">
    <property type="entry name" value="DNA/RNA_pol_sf"/>
</dbReference>
<dbReference type="OrthoDB" id="7462124at2759"/>
<dbReference type="Gene3D" id="3.10.10.10">
    <property type="entry name" value="HIV Type 1 Reverse Transcriptase, subunit A, domain 1"/>
    <property type="match status" value="1"/>
</dbReference>
<feature type="non-terminal residue" evidence="3">
    <location>
        <position position="1"/>
    </location>
</feature>
<gene>
    <name evidence="3" type="ORF">KIPB_009533</name>
</gene>
<feature type="domain" description="Reverse transcriptase" evidence="2">
    <location>
        <begin position="508"/>
        <end position="694"/>
    </location>
</feature>
<dbReference type="PANTHER" id="PTHR33050:SF7">
    <property type="entry name" value="RIBONUCLEASE H"/>
    <property type="match status" value="1"/>
</dbReference>
<keyword evidence="4" id="KW-1185">Reference proteome</keyword>
<dbReference type="Proteomes" id="UP000265618">
    <property type="component" value="Unassembled WGS sequence"/>
</dbReference>
<protein>
    <recommendedName>
        <fullName evidence="2">Reverse transcriptase domain-containing protein</fullName>
    </recommendedName>
</protein>
<comment type="caution">
    <text evidence="3">The sequence shown here is derived from an EMBL/GenBank/DDBJ whole genome shotgun (WGS) entry which is preliminary data.</text>
</comment>
<dbReference type="InterPro" id="IPR052055">
    <property type="entry name" value="Hepadnavirus_pol/RT"/>
</dbReference>
<feature type="region of interest" description="Disordered" evidence="1">
    <location>
        <begin position="341"/>
        <end position="365"/>
    </location>
</feature>
<feature type="region of interest" description="Disordered" evidence="1">
    <location>
        <begin position="1"/>
        <end position="79"/>
    </location>
</feature>
<organism evidence="3 4">
    <name type="scientific">Kipferlia bialata</name>
    <dbReference type="NCBI Taxonomy" id="797122"/>
    <lineage>
        <taxon>Eukaryota</taxon>
        <taxon>Metamonada</taxon>
        <taxon>Carpediemonas-like organisms</taxon>
        <taxon>Kipferlia</taxon>
    </lineage>
</organism>
<dbReference type="Gene3D" id="3.30.420.10">
    <property type="entry name" value="Ribonuclease H-like superfamily/Ribonuclease H"/>
    <property type="match status" value="1"/>
</dbReference>
<dbReference type="GO" id="GO:0003676">
    <property type="term" value="F:nucleic acid binding"/>
    <property type="evidence" value="ECO:0007669"/>
    <property type="project" value="InterPro"/>
</dbReference>
<dbReference type="PROSITE" id="PS50878">
    <property type="entry name" value="RT_POL"/>
    <property type="match status" value="1"/>
</dbReference>
<dbReference type="EMBL" id="BDIP01003269">
    <property type="protein sequence ID" value="GIQ87488.1"/>
    <property type="molecule type" value="Genomic_DNA"/>
</dbReference>
<dbReference type="InterPro" id="IPR036397">
    <property type="entry name" value="RNaseH_sf"/>
</dbReference>
<evidence type="ECO:0000313" key="4">
    <source>
        <dbReference type="Proteomes" id="UP000265618"/>
    </source>
</evidence>
<dbReference type="Pfam" id="PF00078">
    <property type="entry name" value="RVT_1"/>
    <property type="match status" value="1"/>
</dbReference>
<sequence>MSSSDSESSASEREQETHVVERGERHHLGPVPRPNTPVAQMQPLQHTERPGMIQDPRRDQPLPQQVVTPGQQQPQAQPQQVQLAFQGQQPGVVGFNNYAPVQQIPQQQLGQAFQQQLYAQPPQQVYAAPPLQQAYGQQPQLQYVQPHLQQGYAPAPLQQVDMTGQYAPQPSVHLQDPAWLMQQPVPSPQQVPTALPDTSSSSPSARAKAKYGPEYLRYLSMGSTAWRSQTDRDRAGYIELHAPLETTDKVSGFEFRFSGKDKYEPSRYDRLIRAIIPLIPRSLPDPVAHAFIADLMLAFDRERAFLQVLAATEFEIGAADEFRDTMLRAGDKPLRRSVRHFLKGRREQGQGKKKASGGGNKSDKYVLSTDVSLPVQCDRRGSRVVLNESTRTLEIRFEDLPSVVTRVQRVAEDAVSEPSDPSEPHPLKEDPSSDDSVDWEIGGGGKYRLVVGSMSRAWRGWMGAGASKTVCNILRYGAPLRLFATPPPSSHITPPSEEVLKEVEGMVQNGVIERVESAQVTVGLFLVNKPKAPGEYRPIVDMRYTNRYMERQRFRLMAFQALEALRPKGWPFMRVDLRKGYWQILIRPQDRQFTGIRVGGITYVHRALCFGASVAPITFQTVTEELARLVVREAGVGVVIVYLDDFLLLAPTERELLLLRRVFDRICERCGAVLALDKSDAEPRYRGVWLGTGVDTREGTFFVDPDKAASLLALLRPMVAAGSTTQGKLRSLLGKLTFCHRAYAPALVHTKLLLSLLSRGERDSTKVSFQPQHISRLHHWIRTLKGGASRSFMTPPFTAVITTDAATGEGDRPAGMGGQLRIGDTVLSFSEPFPDSHSGAHINVLEAKAILRAVTLWSPKLRGRGVIIRSDNSTAVHCINRGGSRAPRVQEVVEDIWQKAASIDCRFVARHVAGQLNVGADIASRFRILEGSTPEGVIQQLEVRWGTLEVDRFAALDNHRFRLFQTREEDALAWDWRGWRNFVAPPWAMLGEVVTAVAGWVRPIPFSQSPISESEDTLVPQHHLDSSVAVLLTPMWERQPWFAHLLRLAVDWVDLEVQDGGKWDRAVRQLYRRGEDNSPNALFSEGRIRHLVESKKGSMQGNSLSTLLSDIKRGAAALDVPLDLGGDYLKTVVRQANDALPMKAPKEKHAYSVFIVQTLVTRLVAEAGGVEAAAQSTAGSLAVMATMALGTAGRVGDLLKLQEDCVVQVGARDIRYILTGRRSAKADRSHGGEVACMQFPVWGEVDTWVLFHSLWRAAPKGGLIFKRRGRKERGGVELTDSSQSWADALTLAARRVGVFSQKQRIQ</sequence>
<feature type="compositionally biased region" description="Basic and acidic residues" evidence="1">
    <location>
        <begin position="422"/>
        <end position="431"/>
    </location>
</feature>
<dbReference type="InterPro" id="IPR000477">
    <property type="entry name" value="RT_dom"/>
</dbReference>
<evidence type="ECO:0000256" key="1">
    <source>
        <dbReference type="SAM" id="MobiDB-lite"/>
    </source>
</evidence>
<dbReference type="SUPFAM" id="SSF56672">
    <property type="entry name" value="DNA/RNA polymerases"/>
    <property type="match status" value="1"/>
</dbReference>
<feature type="region of interest" description="Disordered" evidence="1">
    <location>
        <begin position="183"/>
        <end position="207"/>
    </location>
</feature>
<dbReference type="Gene3D" id="3.30.70.270">
    <property type="match status" value="1"/>
</dbReference>
<name>A0A9K3D438_9EUKA</name>
<feature type="compositionally biased region" description="Basic and acidic residues" evidence="1">
    <location>
        <begin position="10"/>
        <end position="27"/>
    </location>
</feature>
<dbReference type="InterPro" id="IPR043128">
    <property type="entry name" value="Rev_trsase/Diguanyl_cyclase"/>
</dbReference>
<feature type="region of interest" description="Disordered" evidence="1">
    <location>
        <begin position="410"/>
        <end position="439"/>
    </location>
</feature>
<reference evidence="3 4" key="1">
    <citation type="journal article" date="2018" name="PLoS ONE">
        <title>The draft genome of Kipferlia bialata reveals reductive genome evolution in fornicate parasites.</title>
        <authorList>
            <person name="Tanifuji G."/>
            <person name="Takabayashi S."/>
            <person name="Kume K."/>
            <person name="Takagi M."/>
            <person name="Nakayama T."/>
            <person name="Kamikawa R."/>
            <person name="Inagaki Y."/>
            <person name="Hashimoto T."/>
        </authorList>
    </citation>
    <scope>NUCLEOTIDE SEQUENCE [LARGE SCALE GENOMIC DNA]</scope>
    <source>
        <strain evidence="3">NY0173</strain>
    </source>
</reference>
<accession>A0A9K3D438</accession>
<proteinExistence type="predicted"/>
<feature type="compositionally biased region" description="Low complexity" evidence="1">
    <location>
        <begin position="183"/>
        <end position="192"/>
    </location>
</feature>
<feature type="compositionally biased region" description="Low complexity" evidence="1">
    <location>
        <begin position="61"/>
        <end position="79"/>
    </location>
</feature>
<dbReference type="CDD" id="cd09275">
    <property type="entry name" value="RNase_HI_RT_DIRS1"/>
    <property type="match status" value="1"/>
</dbReference>
<evidence type="ECO:0000259" key="2">
    <source>
        <dbReference type="PROSITE" id="PS50878"/>
    </source>
</evidence>
<evidence type="ECO:0000313" key="3">
    <source>
        <dbReference type="EMBL" id="GIQ87488.1"/>
    </source>
</evidence>